<dbReference type="SUPFAM" id="SSF55961">
    <property type="entry name" value="Bet v1-like"/>
    <property type="match status" value="1"/>
</dbReference>
<reference evidence="2" key="1">
    <citation type="submission" date="2019-06" db="EMBL/GenBank/DDBJ databases">
        <title>Gordonia isolated from sludge of a wastewater treatment plant.</title>
        <authorList>
            <person name="Tamura T."/>
            <person name="Aoyama K."/>
            <person name="Kang Y."/>
            <person name="Saito S."/>
            <person name="Akiyama N."/>
            <person name="Yazawa K."/>
            <person name="Gonoi T."/>
            <person name="Mikami Y."/>
        </authorList>
    </citation>
    <scope>NUCLEOTIDE SEQUENCE [LARGE SCALE GENOMIC DNA]</scope>
    <source>
        <strain evidence="2">NBRC 107697</strain>
    </source>
</reference>
<dbReference type="InterPro" id="IPR019587">
    <property type="entry name" value="Polyketide_cyclase/dehydratase"/>
</dbReference>
<dbReference type="Pfam" id="PF10604">
    <property type="entry name" value="Polyketide_cyc2"/>
    <property type="match status" value="1"/>
</dbReference>
<comment type="caution">
    <text evidence="1">The sequence shown here is derived from an EMBL/GenBank/DDBJ whole genome shotgun (WGS) entry which is preliminary data.</text>
</comment>
<dbReference type="CDD" id="cd07812">
    <property type="entry name" value="SRPBCC"/>
    <property type="match status" value="1"/>
</dbReference>
<evidence type="ECO:0000313" key="2">
    <source>
        <dbReference type="Proteomes" id="UP000444980"/>
    </source>
</evidence>
<evidence type="ECO:0000313" key="1">
    <source>
        <dbReference type="EMBL" id="GED96944.1"/>
    </source>
</evidence>
<proteinExistence type="predicted"/>
<dbReference type="RefSeq" id="WP_161926348.1">
    <property type="nucleotide sequence ID" value="NZ_BJOU01000001.1"/>
</dbReference>
<name>A0A7I9UUS5_9ACTN</name>
<dbReference type="AlphaFoldDB" id="A0A7I9UUS5"/>
<dbReference type="EMBL" id="BJOU01000001">
    <property type="protein sequence ID" value="GED96944.1"/>
    <property type="molecule type" value="Genomic_DNA"/>
</dbReference>
<dbReference type="Gene3D" id="3.30.530.20">
    <property type="match status" value="1"/>
</dbReference>
<accession>A0A7I9UUS5</accession>
<protein>
    <submittedName>
        <fullName evidence="1">Toxin</fullName>
    </submittedName>
</protein>
<dbReference type="Proteomes" id="UP000444980">
    <property type="component" value="Unassembled WGS sequence"/>
</dbReference>
<organism evidence="1 2">
    <name type="scientific">Gordonia crocea</name>
    <dbReference type="NCBI Taxonomy" id="589162"/>
    <lineage>
        <taxon>Bacteria</taxon>
        <taxon>Bacillati</taxon>
        <taxon>Actinomycetota</taxon>
        <taxon>Actinomycetes</taxon>
        <taxon>Mycobacteriales</taxon>
        <taxon>Gordoniaceae</taxon>
        <taxon>Gordonia</taxon>
    </lineage>
</organism>
<dbReference type="OrthoDB" id="3681637at2"/>
<gene>
    <name evidence="1" type="ORF">nbrc107697_09830</name>
</gene>
<keyword evidence="2" id="KW-1185">Reference proteome</keyword>
<dbReference type="InterPro" id="IPR023393">
    <property type="entry name" value="START-like_dom_sf"/>
</dbReference>
<sequence length="147" mass="16031">MAKAKDSVDVDLSVEEAWEHARDLSRYEEWLTLHDGWRSELPGVDELAVGVNVSSVIKLKGARVRFDWTIERFDPPNEVRLVGDGKGGVKAKLDLSIKPKGKGSTVTFEVDLGGLPLIGPAGMAAARATKKDLRTSLANFRDVFAAQ</sequence>